<dbReference type="AlphaFoldDB" id="A0A0V1BEZ3"/>
<reference evidence="1 2" key="1">
    <citation type="submission" date="2015-01" db="EMBL/GenBank/DDBJ databases">
        <title>Evolution of Trichinella species and genotypes.</title>
        <authorList>
            <person name="Korhonen P.K."/>
            <person name="Edoardo P."/>
            <person name="Giuseppe L.R."/>
            <person name="Gasser R.B."/>
        </authorList>
    </citation>
    <scope>NUCLEOTIDE SEQUENCE [LARGE SCALE GENOMIC DNA]</scope>
    <source>
        <strain evidence="1">ISS3</strain>
    </source>
</reference>
<sequence>MKLVPLATLVHMDIKAFPSRPSVPLLITNSIVYQSFLWIMSSHEARTDANQCSPGVSMAFSTRPSVPLLITNSKMEFHIMTAMKYQWITSSETLFSCSRWHSQIAFFTVLMFFLVTQ</sequence>
<organism evidence="1 2">
    <name type="scientific">Trichinella spiralis</name>
    <name type="common">Trichina worm</name>
    <dbReference type="NCBI Taxonomy" id="6334"/>
    <lineage>
        <taxon>Eukaryota</taxon>
        <taxon>Metazoa</taxon>
        <taxon>Ecdysozoa</taxon>
        <taxon>Nematoda</taxon>
        <taxon>Enoplea</taxon>
        <taxon>Dorylaimia</taxon>
        <taxon>Trichinellida</taxon>
        <taxon>Trichinellidae</taxon>
        <taxon>Trichinella</taxon>
    </lineage>
</organism>
<accession>A0A0V1BEZ3</accession>
<comment type="caution">
    <text evidence="1">The sequence shown here is derived from an EMBL/GenBank/DDBJ whole genome shotgun (WGS) entry which is preliminary data.</text>
</comment>
<name>A0A0V1BEZ3_TRISP</name>
<evidence type="ECO:0000313" key="2">
    <source>
        <dbReference type="Proteomes" id="UP000054776"/>
    </source>
</evidence>
<dbReference type="EMBL" id="JYDH01000055">
    <property type="protein sequence ID" value="KRY35324.1"/>
    <property type="molecule type" value="Genomic_DNA"/>
</dbReference>
<gene>
    <name evidence="1" type="ORF">T01_3504</name>
</gene>
<dbReference type="InParanoid" id="A0A0V1BEZ3"/>
<proteinExistence type="predicted"/>
<protein>
    <submittedName>
        <fullName evidence="1">Uncharacterized protein</fullName>
    </submittedName>
</protein>
<keyword evidence="2" id="KW-1185">Reference proteome</keyword>
<feature type="non-terminal residue" evidence="1">
    <location>
        <position position="117"/>
    </location>
</feature>
<dbReference type="OrthoDB" id="5929961at2759"/>
<dbReference type="Proteomes" id="UP000054776">
    <property type="component" value="Unassembled WGS sequence"/>
</dbReference>
<evidence type="ECO:0000313" key="1">
    <source>
        <dbReference type="EMBL" id="KRY35324.1"/>
    </source>
</evidence>